<dbReference type="HOGENOM" id="CLU_2618706_0_0_9"/>
<reference evidence="1 2" key="1">
    <citation type="submission" date="2011-04" db="EMBL/GenBank/DDBJ databases">
        <authorList>
            <person name="Muzny D."/>
            <person name="Qin X."/>
            <person name="Deng J."/>
            <person name="Jiang H."/>
            <person name="Liu Y."/>
            <person name="Qu J."/>
            <person name="Song X.-Z."/>
            <person name="Zhang L."/>
            <person name="Thornton R."/>
            <person name="Coyle M."/>
            <person name="Francisco L."/>
            <person name="Jackson L."/>
            <person name="Javaid M."/>
            <person name="Korchina V."/>
            <person name="Kovar C."/>
            <person name="Mata R."/>
            <person name="Mathew T."/>
            <person name="Ngo R."/>
            <person name="Nguyen L."/>
            <person name="Nguyen N."/>
            <person name="Okwuonu G."/>
            <person name="Ongeri F."/>
            <person name="Pham C."/>
            <person name="Simmons D."/>
            <person name="Wilczek-Boney K."/>
            <person name="Hale W."/>
            <person name="Jakkamsetti A."/>
            <person name="Pham P."/>
            <person name="Ruth R."/>
            <person name="San Lucas F."/>
            <person name="Warren J."/>
            <person name="Zhang J."/>
            <person name="Zhao Z."/>
            <person name="Zhou C."/>
            <person name="Zhu D."/>
            <person name="Lee S."/>
            <person name="Bess C."/>
            <person name="Blankenburg K."/>
            <person name="Forbes L."/>
            <person name="Fu Q."/>
            <person name="Gubbala S."/>
            <person name="Hirani K."/>
            <person name="Jayaseelan J.C."/>
            <person name="Lara F."/>
            <person name="Munidasa M."/>
            <person name="Palculict T."/>
            <person name="Patil S."/>
            <person name="Pu L.-L."/>
            <person name="Saada N."/>
            <person name="Tang L."/>
            <person name="Weissenberger G."/>
            <person name="Zhu Y."/>
            <person name="Hemphill L."/>
            <person name="Shang Y."/>
            <person name="Youmans B."/>
            <person name="Ayvaz T."/>
            <person name="Ross M."/>
            <person name="Santibanez J."/>
            <person name="Aqrawi P."/>
            <person name="Gross S."/>
            <person name="Joshi V."/>
            <person name="Fowler G."/>
            <person name="Nazareth L."/>
            <person name="Reid J."/>
            <person name="Worley K."/>
            <person name="Petrosino J."/>
            <person name="Highlander S."/>
            <person name="Gibbs R."/>
        </authorList>
    </citation>
    <scope>NUCLEOTIDE SEQUENCE [LARGE SCALE GENOMIC DNA]</scope>
    <source>
        <strain evidence="1 2">2681</strain>
    </source>
</reference>
<proteinExistence type="predicted"/>
<dbReference type="InterPro" id="IPR005370">
    <property type="entry name" value="UPF0180"/>
</dbReference>
<organism evidence="1 2">
    <name type="scientific">Sporosarcina newyorkensis 2681</name>
    <dbReference type="NCBI Taxonomy" id="1027292"/>
    <lineage>
        <taxon>Bacteria</taxon>
        <taxon>Bacillati</taxon>
        <taxon>Bacillota</taxon>
        <taxon>Bacilli</taxon>
        <taxon>Bacillales</taxon>
        <taxon>Caryophanaceae</taxon>
        <taxon>Sporosarcina</taxon>
    </lineage>
</organism>
<name>F9DWU9_9BACL</name>
<dbReference type="AlphaFoldDB" id="F9DWU9"/>
<evidence type="ECO:0000313" key="1">
    <source>
        <dbReference type="EMBL" id="EGQ21458.1"/>
    </source>
</evidence>
<dbReference type="Proteomes" id="UP000005316">
    <property type="component" value="Unassembled WGS sequence"/>
</dbReference>
<dbReference type="Pfam" id="PF03698">
    <property type="entry name" value="UPF0180"/>
    <property type="match status" value="1"/>
</dbReference>
<evidence type="ECO:0000313" key="2">
    <source>
        <dbReference type="Proteomes" id="UP000005316"/>
    </source>
</evidence>
<dbReference type="STRING" id="759851.SAMN04244570_3058"/>
<accession>F9DWU9</accession>
<dbReference type="EMBL" id="AFPZ01000103">
    <property type="protein sequence ID" value="EGQ21458.1"/>
    <property type="molecule type" value="Genomic_DNA"/>
</dbReference>
<sequence>MSSSKKIEEEWKMAKIAVENPFDDVKLALEEKGHEVKMFESDENLKGYDMGVVRALSDVNVDQFDFPVVSIEGNSVDDIVNDVEKRLQR</sequence>
<dbReference type="eggNOG" id="ENOG5033613">
    <property type="taxonomic scope" value="Bacteria"/>
</dbReference>
<protein>
    <submittedName>
        <fullName evidence="1">Uncharacterized protein</fullName>
    </submittedName>
</protein>
<gene>
    <name evidence="1" type="ORF">HMPREF9372_3280</name>
</gene>
<comment type="caution">
    <text evidence="1">The sequence shown here is derived from an EMBL/GenBank/DDBJ whole genome shotgun (WGS) entry which is preliminary data.</text>
</comment>